<evidence type="ECO:0000313" key="1">
    <source>
        <dbReference type="EnsemblPlants" id="AET7Gv20551400.16"/>
    </source>
</evidence>
<organism evidence="1 2">
    <name type="scientific">Aegilops tauschii subsp. strangulata</name>
    <name type="common">Goatgrass</name>
    <dbReference type="NCBI Taxonomy" id="200361"/>
    <lineage>
        <taxon>Eukaryota</taxon>
        <taxon>Viridiplantae</taxon>
        <taxon>Streptophyta</taxon>
        <taxon>Embryophyta</taxon>
        <taxon>Tracheophyta</taxon>
        <taxon>Spermatophyta</taxon>
        <taxon>Magnoliopsida</taxon>
        <taxon>Liliopsida</taxon>
        <taxon>Poales</taxon>
        <taxon>Poaceae</taxon>
        <taxon>BOP clade</taxon>
        <taxon>Pooideae</taxon>
        <taxon>Triticodae</taxon>
        <taxon>Triticeae</taxon>
        <taxon>Triticinae</taxon>
        <taxon>Aegilops</taxon>
    </lineage>
</organism>
<dbReference type="EnsemblPlants" id="AET7Gv20551400.16">
    <property type="protein sequence ID" value="AET7Gv20551400.16"/>
    <property type="gene ID" value="AET7Gv20551400"/>
</dbReference>
<accession>A0A453RD80</accession>
<dbReference type="Gramene" id="AET7Gv20551400.16">
    <property type="protein sequence ID" value="AET7Gv20551400.16"/>
    <property type="gene ID" value="AET7Gv20551400"/>
</dbReference>
<keyword evidence="2" id="KW-1185">Reference proteome</keyword>
<name>A0A453RD80_AEGTS</name>
<sequence length="155" mass="17859">MPLRGAGILSSKVCSLVSARRIFDDKEDSSTPQVQHDGVEVTPCSQLVSSSWKKELHWEQVLASTPLIAHGPSPRMSLLPHYPFPFRPQASLQCFGVWLQRLVQTGHFIHMCHNPMCSVQELMAWIRLKPFCIVHRIWAPRRSTFSRENRYMLLH</sequence>
<evidence type="ECO:0000313" key="2">
    <source>
        <dbReference type="Proteomes" id="UP000015105"/>
    </source>
</evidence>
<protein>
    <submittedName>
        <fullName evidence="1">Uncharacterized protein</fullName>
    </submittedName>
</protein>
<reference evidence="1" key="3">
    <citation type="journal article" date="2017" name="Nature">
        <title>Genome sequence of the progenitor of the wheat D genome Aegilops tauschii.</title>
        <authorList>
            <person name="Luo M.C."/>
            <person name="Gu Y.Q."/>
            <person name="Puiu D."/>
            <person name="Wang H."/>
            <person name="Twardziok S.O."/>
            <person name="Deal K.R."/>
            <person name="Huo N."/>
            <person name="Zhu T."/>
            <person name="Wang L."/>
            <person name="Wang Y."/>
            <person name="McGuire P.E."/>
            <person name="Liu S."/>
            <person name="Long H."/>
            <person name="Ramasamy R.K."/>
            <person name="Rodriguez J.C."/>
            <person name="Van S.L."/>
            <person name="Yuan L."/>
            <person name="Wang Z."/>
            <person name="Xia Z."/>
            <person name="Xiao L."/>
            <person name="Anderson O.D."/>
            <person name="Ouyang S."/>
            <person name="Liang Y."/>
            <person name="Zimin A.V."/>
            <person name="Pertea G."/>
            <person name="Qi P."/>
            <person name="Bennetzen J.L."/>
            <person name="Dai X."/>
            <person name="Dawson M.W."/>
            <person name="Muller H.G."/>
            <person name="Kugler K."/>
            <person name="Rivarola-Duarte L."/>
            <person name="Spannagl M."/>
            <person name="Mayer K.F.X."/>
            <person name="Lu F.H."/>
            <person name="Bevan M.W."/>
            <person name="Leroy P."/>
            <person name="Li P."/>
            <person name="You F.M."/>
            <person name="Sun Q."/>
            <person name="Liu Z."/>
            <person name="Lyons E."/>
            <person name="Wicker T."/>
            <person name="Salzberg S.L."/>
            <person name="Devos K.M."/>
            <person name="Dvorak J."/>
        </authorList>
    </citation>
    <scope>NUCLEOTIDE SEQUENCE [LARGE SCALE GENOMIC DNA]</scope>
    <source>
        <strain evidence="1">cv. AL8/78</strain>
    </source>
</reference>
<dbReference type="Proteomes" id="UP000015105">
    <property type="component" value="Chromosome 7D"/>
</dbReference>
<reference evidence="1" key="4">
    <citation type="submission" date="2019-03" db="UniProtKB">
        <authorList>
            <consortium name="EnsemblPlants"/>
        </authorList>
    </citation>
    <scope>IDENTIFICATION</scope>
</reference>
<proteinExistence type="predicted"/>
<dbReference type="AlphaFoldDB" id="A0A453RD80"/>
<reference evidence="1" key="5">
    <citation type="journal article" date="2021" name="G3 (Bethesda)">
        <title>Aegilops tauschii genome assembly Aet v5.0 features greater sequence contiguity and improved annotation.</title>
        <authorList>
            <person name="Wang L."/>
            <person name="Zhu T."/>
            <person name="Rodriguez J.C."/>
            <person name="Deal K.R."/>
            <person name="Dubcovsky J."/>
            <person name="McGuire P.E."/>
            <person name="Lux T."/>
            <person name="Spannagl M."/>
            <person name="Mayer K.F.X."/>
            <person name="Baldrich P."/>
            <person name="Meyers B.C."/>
            <person name="Huo N."/>
            <person name="Gu Y.Q."/>
            <person name="Zhou H."/>
            <person name="Devos K.M."/>
            <person name="Bennetzen J.L."/>
            <person name="Unver T."/>
            <person name="Budak H."/>
            <person name="Gulick P.J."/>
            <person name="Galiba G."/>
            <person name="Kalapos B."/>
            <person name="Nelson D.R."/>
            <person name="Li P."/>
            <person name="You F.M."/>
            <person name="Luo M.C."/>
            <person name="Dvorak J."/>
        </authorList>
    </citation>
    <scope>NUCLEOTIDE SEQUENCE [LARGE SCALE GENOMIC DNA]</scope>
    <source>
        <strain evidence="1">cv. AL8/78</strain>
    </source>
</reference>
<reference evidence="2" key="1">
    <citation type="journal article" date="2014" name="Science">
        <title>Ancient hybridizations among the ancestral genomes of bread wheat.</title>
        <authorList>
            <consortium name="International Wheat Genome Sequencing Consortium,"/>
            <person name="Marcussen T."/>
            <person name="Sandve S.R."/>
            <person name="Heier L."/>
            <person name="Spannagl M."/>
            <person name="Pfeifer M."/>
            <person name="Jakobsen K.S."/>
            <person name="Wulff B.B."/>
            <person name="Steuernagel B."/>
            <person name="Mayer K.F."/>
            <person name="Olsen O.A."/>
        </authorList>
    </citation>
    <scope>NUCLEOTIDE SEQUENCE [LARGE SCALE GENOMIC DNA]</scope>
    <source>
        <strain evidence="2">cv. AL8/78</strain>
    </source>
</reference>
<reference evidence="2" key="2">
    <citation type="journal article" date="2017" name="Nat. Plants">
        <title>The Aegilops tauschii genome reveals multiple impacts of transposons.</title>
        <authorList>
            <person name="Zhao G."/>
            <person name="Zou C."/>
            <person name="Li K."/>
            <person name="Wang K."/>
            <person name="Li T."/>
            <person name="Gao L."/>
            <person name="Zhang X."/>
            <person name="Wang H."/>
            <person name="Yang Z."/>
            <person name="Liu X."/>
            <person name="Jiang W."/>
            <person name="Mao L."/>
            <person name="Kong X."/>
            <person name="Jiao Y."/>
            <person name="Jia J."/>
        </authorList>
    </citation>
    <scope>NUCLEOTIDE SEQUENCE [LARGE SCALE GENOMIC DNA]</scope>
    <source>
        <strain evidence="2">cv. AL8/78</strain>
    </source>
</reference>